<sequence>MYFLPFEVQLDIFKFFTSDQLFDIQQTNIYLKNFINEFEEKLARKEFYKIQTLYHLEWNLNKYKFFKPDPILYDFQLSEELEKKWKCGIEERIPIFLSDEDTERDIAAINIEINRQFGNVFCSMIVTILLQNIPKNIEDMKISRCFFQQIFECAFRYVEFDTFIFNPQMIELLFDGNKTNIPLQIHSRMAKLSIYNERFLKFALNHLISNKFNVKIHMINRIEQLSNNLLKLLTNRGNGFYSVYYDFLDSSFYNLIIQYIETSKNLSKMVKEIRCYNVAGDLIISERAENVKEEVRYNNLKSRKYQLSNEYNSEMKFSISNNERDEFWSEFEVKRIN</sequence>
<accession>A0A6V7WNR8</accession>
<proteinExistence type="predicted"/>
<name>A0A6V7WNR8_MELEN</name>
<evidence type="ECO:0000313" key="2">
    <source>
        <dbReference type="EMBL" id="CAD2188661.1"/>
    </source>
</evidence>
<organism evidence="2 3">
    <name type="scientific">Meloidogyne enterolobii</name>
    <name type="common">Root-knot nematode worm</name>
    <name type="synonym">Meloidogyne mayaguensis</name>
    <dbReference type="NCBI Taxonomy" id="390850"/>
    <lineage>
        <taxon>Eukaryota</taxon>
        <taxon>Metazoa</taxon>
        <taxon>Ecdysozoa</taxon>
        <taxon>Nematoda</taxon>
        <taxon>Chromadorea</taxon>
        <taxon>Rhabditida</taxon>
        <taxon>Tylenchina</taxon>
        <taxon>Tylenchomorpha</taxon>
        <taxon>Tylenchoidea</taxon>
        <taxon>Meloidogynidae</taxon>
        <taxon>Meloidogyninae</taxon>
        <taxon>Meloidogyne</taxon>
    </lineage>
</organism>
<evidence type="ECO:0000313" key="3">
    <source>
        <dbReference type="Proteomes" id="UP000580250"/>
    </source>
</evidence>
<dbReference type="EMBL" id="CAJEWN010000707">
    <property type="protein sequence ID" value="CAD2188661.1"/>
    <property type="molecule type" value="Genomic_DNA"/>
</dbReference>
<dbReference type="InterPro" id="IPR001810">
    <property type="entry name" value="F-box_dom"/>
</dbReference>
<evidence type="ECO:0000259" key="1">
    <source>
        <dbReference type="PROSITE" id="PS50181"/>
    </source>
</evidence>
<gene>
    <name evidence="2" type="ORF">MENT_LOCUS41327</name>
</gene>
<protein>
    <recommendedName>
        <fullName evidence="1">F-box domain-containing protein</fullName>
    </recommendedName>
</protein>
<dbReference type="Proteomes" id="UP000580250">
    <property type="component" value="Unassembled WGS sequence"/>
</dbReference>
<dbReference type="AlphaFoldDB" id="A0A6V7WNR8"/>
<feature type="domain" description="F-box" evidence="1">
    <location>
        <begin position="1"/>
        <end position="46"/>
    </location>
</feature>
<dbReference type="PROSITE" id="PS50181">
    <property type="entry name" value="FBOX"/>
    <property type="match status" value="1"/>
</dbReference>
<comment type="caution">
    <text evidence="2">The sequence shown here is derived from an EMBL/GenBank/DDBJ whole genome shotgun (WGS) entry which is preliminary data.</text>
</comment>
<reference evidence="2 3" key="1">
    <citation type="submission" date="2020-08" db="EMBL/GenBank/DDBJ databases">
        <authorList>
            <person name="Koutsovoulos G."/>
            <person name="Danchin GJ E."/>
        </authorList>
    </citation>
    <scope>NUCLEOTIDE SEQUENCE [LARGE SCALE GENOMIC DNA]</scope>
</reference>